<keyword evidence="7" id="KW-1185">Reference proteome</keyword>
<keyword evidence="4" id="KW-0601">Photorespiration</keyword>
<evidence type="ECO:0000256" key="1">
    <source>
        <dbReference type="ARBA" id="ARBA00022567"/>
    </source>
</evidence>
<dbReference type="GO" id="GO:0009853">
    <property type="term" value="P:photorespiration"/>
    <property type="evidence" value="ECO:0007669"/>
    <property type="project" value="UniProtKB-KW"/>
</dbReference>
<comment type="function">
    <text evidence="4">RuBisCO catalyzes two reactions: the carboxylation of D-ribulose 1,5-bisphosphate, the primary event in carbon dioxide fixation, as well as the oxidative fragmentation of the pentose substrate in the photorespiration process. Both reactions occur simultaneously and in competition at the same active site. Although the small subunit is not catalytic it is essential for maximal activity.</text>
</comment>
<dbReference type="AlphaFoldDB" id="A0A5B8NL60"/>
<organism evidence="6 7">
    <name type="scientific">Euhalothece natronophila Z-M001</name>
    <dbReference type="NCBI Taxonomy" id="522448"/>
    <lineage>
        <taxon>Bacteria</taxon>
        <taxon>Bacillati</taxon>
        <taxon>Cyanobacteriota</taxon>
        <taxon>Cyanophyceae</taxon>
        <taxon>Oscillatoriophycideae</taxon>
        <taxon>Chroococcales</taxon>
        <taxon>Halothecacae</taxon>
        <taxon>Halothece cluster</taxon>
        <taxon>Euhalothece</taxon>
    </lineage>
</organism>
<keyword evidence="4" id="KW-0602">Photosynthesis</keyword>
<comment type="similarity">
    <text evidence="4">Belongs to the RuBisCO small chain family.</text>
</comment>
<evidence type="ECO:0000259" key="5">
    <source>
        <dbReference type="SMART" id="SM00961"/>
    </source>
</evidence>
<dbReference type="GO" id="GO:0016984">
    <property type="term" value="F:ribulose-bisphosphate carboxylase activity"/>
    <property type="evidence" value="ECO:0007669"/>
    <property type="project" value="UniProtKB-UniRule"/>
</dbReference>
<evidence type="ECO:0000256" key="4">
    <source>
        <dbReference type="HAMAP-Rule" id="MF_00859"/>
    </source>
</evidence>
<dbReference type="Pfam" id="PF00101">
    <property type="entry name" value="RuBisCO_small"/>
    <property type="match status" value="1"/>
</dbReference>
<comment type="subunit">
    <text evidence="4">Heterohexadecamer of 8 large and 8 small subunits.</text>
</comment>
<sequence length="112" mass="13272">MKTTPKEPRYETLSYLPPLTDQQIGKQIQYMLDQGFIPAVEFQESPKPEDHHWTLWKLPLFEVNSPQEVLNEVRECRSEYSNSYIRVVGFDNIRQCQMISFIVYKPEGGVRY</sequence>
<keyword evidence="2 4" id="KW-0120">Carbon dioxide fixation</keyword>
<dbReference type="CDD" id="cd03527">
    <property type="entry name" value="RuBisCO_small"/>
    <property type="match status" value="1"/>
</dbReference>
<dbReference type="GO" id="GO:0019253">
    <property type="term" value="P:reductive pentose-phosphate cycle"/>
    <property type="evidence" value="ECO:0007669"/>
    <property type="project" value="UniProtKB-UniRule"/>
</dbReference>
<gene>
    <name evidence="4" type="primary">cbbS</name>
    <name evidence="4" type="synonym">rbcS</name>
    <name evidence="6" type="ORF">FRE64_07070</name>
</gene>
<dbReference type="KEGG" id="enn:FRE64_07070"/>
<dbReference type="OrthoDB" id="9788955at2"/>
<proteinExistence type="inferred from homology"/>
<name>A0A5B8NL60_9CHRO</name>
<dbReference type="InterPro" id="IPR000894">
    <property type="entry name" value="RuBisCO_ssu_dom"/>
</dbReference>
<keyword evidence="4" id="KW-1283">Bacterial microcompartment</keyword>
<dbReference type="InterPro" id="IPR024681">
    <property type="entry name" value="RuBisCO_ssu"/>
</dbReference>
<evidence type="ECO:0000313" key="6">
    <source>
        <dbReference type="EMBL" id="QDZ39718.1"/>
    </source>
</evidence>
<dbReference type="PANTHER" id="PTHR31262">
    <property type="entry name" value="RIBULOSE BISPHOSPHATE CARBOXYLASE SMALL CHAIN 1, CHLOROPLASTIC"/>
    <property type="match status" value="1"/>
</dbReference>
<keyword evidence="4" id="KW-1282">Carboxysome</keyword>
<reference evidence="6" key="1">
    <citation type="submission" date="2019-08" db="EMBL/GenBank/DDBJ databases">
        <title>Carotenoids and Carotenoid Binding Proteins in the Halophilic Cyanobacterium Euhalothece sp. ZM00.</title>
        <authorList>
            <person name="Cho S.M."/>
            <person name="Song J.Y."/>
            <person name="Park Y.-I."/>
        </authorList>
    </citation>
    <scope>NUCLEOTIDE SEQUENCE [LARGE SCALE GENOMIC DNA]</scope>
    <source>
        <strain evidence="6">Z-M001</strain>
    </source>
</reference>
<dbReference type="HAMAP" id="MF_00859">
    <property type="entry name" value="RuBisCO_S_bact"/>
    <property type="match status" value="1"/>
</dbReference>
<comment type="miscellaneous">
    <text evidence="4">The basic functional RuBisCO is composed of a large chain homodimer in a 'head-to-tail' conformation. In form I RuBisCO this homodimer is arranged in a barrel-like tetramer with the small subunits forming a tetrameric 'cap' on each end of the 'barrel'.</text>
</comment>
<dbReference type="Gene3D" id="3.30.190.10">
    <property type="entry name" value="Ribulose bisphosphate carboxylase, small subunit"/>
    <property type="match status" value="1"/>
</dbReference>
<keyword evidence="1 4" id="KW-0113">Calvin cycle</keyword>
<dbReference type="Proteomes" id="UP000318453">
    <property type="component" value="Chromosome"/>
</dbReference>
<dbReference type="GO" id="GO:0031470">
    <property type="term" value="C:carboxysome"/>
    <property type="evidence" value="ECO:0007669"/>
    <property type="project" value="UniProtKB-SubCell"/>
</dbReference>
<evidence type="ECO:0000313" key="7">
    <source>
        <dbReference type="Proteomes" id="UP000318453"/>
    </source>
</evidence>
<evidence type="ECO:0000256" key="3">
    <source>
        <dbReference type="ARBA" id="ARBA00024322"/>
    </source>
</evidence>
<evidence type="ECO:0000256" key="2">
    <source>
        <dbReference type="ARBA" id="ARBA00023300"/>
    </source>
</evidence>
<dbReference type="SUPFAM" id="SSF55239">
    <property type="entry name" value="RuBisCO, small subunit"/>
    <property type="match status" value="1"/>
</dbReference>
<comment type="subcellular location">
    <subcellularLocation>
        <location evidence="3">Bacterial microcompartment</location>
    </subcellularLocation>
    <subcellularLocation>
        <location evidence="4">Carboxysome</location>
    </subcellularLocation>
</comment>
<accession>A0A5B8NL60</accession>
<dbReference type="InterPro" id="IPR036385">
    <property type="entry name" value="RuBisCO_ssu_sf"/>
</dbReference>
<feature type="domain" description="Ribulose bisphosphate carboxylase small subunit" evidence="5">
    <location>
        <begin position="9"/>
        <end position="106"/>
    </location>
</feature>
<dbReference type="EMBL" id="CP042326">
    <property type="protein sequence ID" value="QDZ39718.1"/>
    <property type="molecule type" value="Genomic_DNA"/>
</dbReference>
<dbReference type="SMART" id="SM00961">
    <property type="entry name" value="RuBisCO_small"/>
    <property type="match status" value="1"/>
</dbReference>
<dbReference type="RefSeq" id="WP_146295315.1">
    <property type="nucleotide sequence ID" value="NZ_CP042326.1"/>
</dbReference>
<protein>
    <recommendedName>
        <fullName evidence="4">Ribulose bisphosphate carboxylase small subunit</fullName>
        <shortName evidence="4">RuBisCO small subunit</shortName>
    </recommendedName>
</protein>